<dbReference type="GO" id="GO:0005886">
    <property type="term" value="C:plasma membrane"/>
    <property type="evidence" value="ECO:0007669"/>
    <property type="project" value="TreeGrafter"/>
</dbReference>
<evidence type="ECO:0000313" key="3">
    <source>
        <dbReference type="EMBL" id="OZI39518.1"/>
    </source>
</evidence>
<evidence type="ECO:0000313" key="4">
    <source>
        <dbReference type="EMBL" id="OZI65746.1"/>
    </source>
</evidence>
<dbReference type="Proteomes" id="UP000217005">
    <property type="component" value="Unassembled WGS sequence"/>
</dbReference>
<dbReference type="Proteomes" id="UP000216354">
    <property type="component" value="Unassembled WGS sequence"/>
</dbReference>
<keyword evidence="5" id="KW-1185">Reference proteome</keyword>
<reference evidence="4 5" key="1">
    <citation type="submission" date="2017-05" db="EMBL/GenBank/DDBJ databases">
        <title>Complete and WGS of Bordetella genogroups.</title>
        <authorList>
            <person name="Spilker T."/>
            <person name="Lipuma J."/>
        </authorList>
    </citation>
    <scope>NUCLEOTIDE SEQUENCE [LARGE SCALE GENOMIC DNA]</scope>
    <source>
        <strain evidence="4 5">AU9795</strain>
    </source>
</reference>
<gene>
    <name evidence="4" type="ORF">CAL27_12090</name>
    <name evidence="3" type="ORF">CEG14_08390</name>
</gene>
<keyword evidence="1" id="KW-0812">Transmembrane</keyword>
<dbReference type="Gene3D" id="3.40.50.620">
    <property type="entry name" value="HUPs"/>
    <property type="match status" value="1"/>
</dbReference>
<keyword evidence="1" id="KW-0472">Membrane</keyword>
<dbReference type="EMBL" id="NEVL01000002">
    <property type="protein sequence ID" value="OZI39518.1"/>
    <property type="molecule type" value="Genomic_DNA"/>
</dbReference>
<dbReference type="GO" id="GO:0043164">
    <property type="term" value="P:Gram-negative-bacterium-type cell wall biogenesis"/>
    <property type="evidence" value="ECO:0007669"/>
    <property type="project" value="TreeGrafter"/>
</dbReference>
<dbReference type="EMBL" id="NEVR01000002">
    <property type="protein sequence ID" value="OZI65746.1"/>
    <property type="molecule type" value="Genomic_DNA"/>
</dbReference>
<proteinExistence type="predicted"/>
<dbReference type="CDD" id="cd06259">
    <property type="entry name" value="YdcF-like"/>
    <property type="match status" value="1"/>
</dbReference>
<comment type="caution">
    <text evidence="3">The sequence shown here is derived from an EMBL/GenBank/DDBJ whole genome shotgun (WGS) entry which is preliminary data.</text>
</comment>
<dbReference type="PANTHER" id="PTHR30336">
    <property type="entry name" value="INNER MEMBRANE PROTEIN, PROBABLE PERMEASE"/>
    <property type="match status" value="1"/>
</dbReference>
<dbReference type="Pfam" id="PF02698">
    <property type="entry name" value="DUF218"/>
    <property type="match status" value="1"/>
</dbReference>
<dbReference type="AlphaFoldDB" id="A0A261SQ46"/>
<protein>
    <recommendedName>
        <fullName evidence="2">DUF218 domain-containing protein</fullName>
    </recommendedName>
</protein>
<feature type="domain" description="DUF218" evidence="2">
    <location>
        <begin position="79"/>
        <end position="244"/>
    </location>
</feature>
<dbReference type="GO" id="GO:0000270">
    <property type="term" value="P:peptidoglycan metabolic process"/>
    <property type="evidence" value="ECO:0007669"/>
    <property type="project" value="TreeGrafter"/>
</dbReference>
<dbReference type="PANTHER" id="PTHR30336:SF4">
    <property type="entry name" value="ENVELOPE BIOGENESIS FACTOR ELYC"/>
    <property type="match status" value="1"/>
</dbReference>
<organism evidence="3 6">
    <name type="scientific">Bordetella genomosp. 1</name>
    <dbReference type="NCBI Taxonomy" id="1395607"/>
    <lineage>
        <taxon>Bacteria</taxon>
        <taxon>Pseudomonadati</taxon>
        <taxon>Pseudomonadota</taxon>
        <taxon>Betaproteobacteria</taxon>
        <taxon>Burkholderiales</taxon>
        <taxon>Alcaligenaceae</taxon>
        <taxon>Bordetella</taxon>
    </lineage>
</organism>
<dbReference type="RefSeq" id="WP_094825885.1">
    <property type="nucleotide sequence ID" value="NZ_NEVL01000002.1"/>
</dbReference>
<dbReference type="InterPro" id="IPR003848">
    <property type="entry name" value="DUF218"/>
</dbReference>
<accession>A0A261SQ46</accession>
<dbReference type="InterPro" id="IPR051599">
    <property type="entry name" value="Cell_Envelope_Assoc"/>
</dbReference>
<evidence type="ECO:0000313" key="5">
    <source>
        <dbReference type="Proteomes" id="UP000216354"/>
    </source>
</evidence>
<reference evidence="3 6" key="2">
    <citation type="submission" date="2017-05" db="EMBL/GenBank/DDBJ databases">
        <title>Complete and WGS of Bordetella genogroups.</title>
        <authorList>
            <person name="Spilker T."/>
            <person name="LiPuma J."/>
        </authorList>
    </citation>
    <scope>NUCLEOTIDE SEQUENCE [LARGE SCALE GENOMIC DNA]</scope>
    <source>
        <strain evidence="3 6">AU17610</strain>
    </source>
</reference>
<evidence type="ECO:0000256" key="1">
    <source>
        <dbReference type="SAM" id="Phobius"/>
    </source>
</evidence>
<feature type="transmembrane region" description="Helical" evidence="1">
    <location>
        <begin position="6"/>
        <end position="30"/>
    </location>
</feature>
<evidence type="ECO:0000313" key="6">
    <source>
        <dbReference type="Proteomes" id="UP000217005"/>
    </source>
</evidence>
<evidence type="ECO:0000259" key="2">
    <source>
        <dbReference type="Pfam" id="PF02698"/>
    </source>
</evidence>
<dbReference type="OrthoDB" id="9809813at2"/>
<dbReference type="InterPro" id="IPR014729">
    <property type="entry name" value="Rossmann-like_a/b/a_fold"/>
</dbReference>
<feature type="transmembrane region" description="Helical" evidence="1">
    <location>
        <begin position="37"/>
        <end position="59"/>
    </location>
</feature>
<sequence length="254" mass="27598">MQISTYLTNLIIPLNLCITLVVLGLVLGLFRLRKTGATLIAAGVLWAAAWSLPVTSLYFGGKLEAHYPYLQPETAPTADAIVVLGGNTANGRANWFLPYDKDKTVVRVDTATELFLAGRAPKVVVSGGALEGDVSEAKGMAHRMRQQGVPEQALILENASRNTYENAALTEDTLRAHQVKKVLLVTSALHMPRAMAAFSKQGVEAIAAPAPRQIVLPEDGSVSLWLPDERTFDASRSIIKEYAGLLVYWMRGWV</sequence>
<name>A0A261SQ46_9BORD</name>
<keyword evidence="1" id="KW-1133">Transmembrane helix</keyword>